<name>A0A8D0DLP5_SALMN</name>
<dbReference type="PANTHER" id="PTHR21377:SF0">
    <property type="entry name" value="PROTEIN FAM210B, MITOCHONDRIAL"/>
    <property type="match status" value="1"/>
</dbReference>
<reference evidence="4" key="2">
    <citation type="submission" date="2025-09" db="UniProtKB">
        <authorList>
            <consortium name="Ensembl"/>
        </authorList>
    </citation>
    <scope>IDENTIFICATION</scope>
</reference>
<dbReference type="InterPro" id="IPR009688">
    <property type="entry name" value="FAM210A/B-like_dom"/>
</dbReference>
<evidence type="ECO:0000256" key="1">
    <source>
        <dbReference type="SAM" id="MobiDB-lite"/>
    </source>
</evidence>
<proteinExistence type="predicted"/>
<protein>
    <submittedName>
        <fullName evidence="4">Family with sequence similarity 210 member B</fullName>
    </submittedName>
</protein>
<feature type="transmembrane region" description="Helical" evidence="2">
    <location>
        <begin position="262"/>
        <end position="285"/>
    </location>
</feature>
<feature type="region of interest" description="Disordered" evidence="1">
    <location>
        <begin position="1"/>
        <end position="42"/>
    </location>
</feature>
<dbReference type="Proteomes" id="UP000694421">
    <property type="component" value="Unplaced"/>
</dbReference>
<feature type="transmembrane region" description="Helical" evidence="2">
    <location>
        <begin position="325"/>
        <end position="345"/>
    </location>
</feature>
<keyword evidence="2" id="KW-1133">Transmembrane helix</keyword>
<reference evidence="4" key="1">
    <citation type="submission" date="2025-08" db="UniProtKB">
        <authorList>
            <consortium name="Ensembl"/>
        </authorList>
    </citation>
    <scope>IDENTIFICATION</scope>
</reference>
<dbReference type="Ensembl" id="ENSSMRT00000008201.1">
    <property type="protein sequence ID" value="ENSSMRP00000006999.1"/>
    <property type="gene ID" value="ENSSMRG00000005663.1"/>
</dbReference>
<dbReference type="PANTHER" id="PTHR21377">
    <property type="entry name" value="PROTEIN FAM210B, MITOCHONDRIAL"/>
    <property type="match status" value="1"/>
</dbReference>
<evidence type="ECO:0000259" key="3">
    <source>
        <dbReference type="Pfam" id="PF06916"/>
    </source>
</evidence>
<accession>A0A8D0DLP5</accession>
<evidence type="ECO:0000256" key="2">
    <source>
        <dbReference type="SAM" id="Phobius"/>
    </source>
</evidence>
<feature type="domain" description="DUF1279" evidence="3">
    <location>
        <begin position="253"/>
        <end position="340"/>
    </location>
</feature>
<organism evidence="4 5">
    <name type="scientific">Salvator merianae</name>
    <name type="common">Argentine black and white tegu</name>
    <name type="synonym">Tupinambis merianae</name>
    <dbReference type="NCBI Taxonomy" id="96440"/>
    <lineage>
        <taxon>Eukaryota</taxon>
        <taxon>Metazoa</taxon>
        <taxon>Chordata</taxon>
        <taxon>Craniata</taxon>
        <taxon>Vertebrata</taxon>
        <taxon>Euteleostomi</taxon>
        <taxon>Lepidosauria</taxon>
        <taxon>Squamata</taxon>
        <taxon>Bifurcata</taxon>
        <taxon>Unidentata</taxon>
        <taxon>Episquamata</taxon>
        <taxon>Laterata</taxon>
        <taxon>Teiioidea</taxon>
        <taxon>Teiidae</taxon>
        <taxon>Salvator</taxon>
    </lineage>
</organism>
<dbReference type="OMA" id="NDRADPS"/>
<keyword evidence="5" id="KW-1185">Reference proteome</keyword>
<feature type="region of interest" description="Disordered" evidence="1">
    <location>
        <begin position="211"/>
        <end position="252"/>
    </location>
</feature>
<keyword evidence="2" id="KW-0472">Membrane</keyword>
<dbReference type="AlphaFoldDB" id="A0A8D0DLP5"/>
<evidence type="ECO:0000313" key="4">
    <source>
        <dbReference type="Ensembl" id="ENSSMRP00000006999.1"/>
    </source>
</evidence>
<dbReference type="Pfam" id="PF06916">
    <property type="entry name" value="FAM210A-B_dom"/>
    <property type="match status" value="1"/>
</dbReference>
<keyword evidence="2" id="KW-0812">Transmembrane</keyword>
<sequence length="358" mass="38451">MNMYSLARGRSAQLQKQPGKPQPTLGAGGGTGRAGPGRPYRAKPTIALPSIRAGRRRGAAVPLRRRKVGGCFALARFFRRPYLFFSCRLEKGIEALFCCSPLAAMLGLGRPPCALHALFPGPLLLHHVASRAAAGGILSGQVRFSPGVSEQDPSRRTTNHWSSRLRLQPAAAVGFLISARELQGLMAPLPQPQREAAALCPLPAAFALTAPGRDFPVGQDRSSPGSRKDIRESLGNDCTNPSQENGKKPNKSQQLKKVFKEYGAVAVVFHVGISLVSLGMFYLAVSSGVDMTVILYKLGFDEAVVQSKLAAGTSTFVLAYAVHKLFAPVRISITLVSVPLLVRYFRKIGFFKPPAPNP</sequence>
<feature type="compositionally biased region" description="Gly residues" evidence="1">
    <location>
        <begin position="26"/>
        <end position="35"/>
    </location>
</feature>
<evidence type="ECO:0000313" key="5">
    <source>
        <dbReference type="Proteomes" id="UP000694421"/>
    </source>
</evidence>
<dbReference type="InterPro" id="IPR045866">
    <property type="entry name" value="FAM210A/B-like"/>
</dbReference>
<dbReference type="GO" id="GO:0005739">
    <property type="term" value="C:mitochondrion"/>
    <property type="evidence" value="ECO:0007669"/>
    <property type="project" value="TreeGrafter"/>
</dbReference>
<dbReference type="GeneTree" id="ENSGT00940000156134"/>